<dbReference type="SUPFAM" id="SSF55729">
    <property type="entry name" value="Acyl-CoA N-acyltransferases (Nat)"/>
    <property type="match status" value="1"/>
</dbReference>
<dbReference type="Pfam" id="PF13420">
    <property type="entry name" value="Acetyltransf_4"/>
    <property type="match status" value="1"/>
</dbReference>
<organism evidence="4 5">
    <name type="scientific">Duganella lactea</name>
    <dbReference type="NCBI Taxonomy" id="2692173"/>
    <lineage>
        <taxon>Bacteria</taxon>
        <taxon>Pseudomonadati</taxon>
        <taxon>Pseudomonadota</taxon>
        <taxon>Betaproteobacteria</taxon>
        <taxon>Burkholderiales</taxon>
        <taxon>Oxalobacteraceae</taxon>
        <taxon>Telluria group</taxon>
        <taxon>Duganella</taxon>
    </lineage>
</organism>
<dbReference type="Proteomes" id="UP000474565">
    <property type="component" value="Unassembled WGS sequence"/>
</dbReference>
<dbReference type="Gene3D" id="3.40.630.30">
    <property type="match status" value="1"/>
</dbReference>
<evidence type="ECO:0000313" key="4">
    <source>
        <dbReference type="EMBL" id="MYM81032.1"/>
    </source>
</evidence>
<sequence>MTIRDAAVGDAKVVADIYNYYILNTTITFEEQAVTDTDMAQRIADVQGAGLPWLVVESDGEVAGYAYATKWRVRHAYRFSVESTVYLAPALSGKGLGRALYSELLLRLAKSGYHLVIGGIALPNAASIALHEKMGFEKVAQFREVGFKFDRWLDVGYWEKHLGTNQPKKAR</sequence>
<name>A0A6L8MGS3_9BURK</name>
<dbReference type="PROSITE" id="PS51186">
    <property type="entry name" value="GNAT"/>
    <property type="match status" value="1"/>
</dbReference>
<dbReference type="AlphaFoldDB" id="A0A6L8MGS3"/>
<feature type="domain" description="N-acetyltransferase" evidence="3">
    <location>
        <begin position="1"/>
        <end position="164"/>
    </location>
</feature>
<protein>
    <submittedName>
        <fullName evidence="4">GNAT family N-acetyltransferase</fullName>
    </submittedName>
</protein>
<evidence type="ECO:0000256" key="2">
    <source>
        <dbReference type="ARBA" id="ARBA00023315"/>
    </source>
</evidence>
<dbReference type="PANTHER" id="PTHR43072">
    <property type="entry name" value="N-ACETYLTRANSFERASE"/>
    <property type="match status" value="1"/>
</dbReference>
<dbReference type="InterPro" id="IPR000182">
    <property type="entry name" value="GNAT_dom"/>
</dbReference>
<keyword evidence="2" id="KW-0012">Acyltransferase</keyword>
<gene>
    <name evidence="4" type="ORF">GTP44_03535</name>
</gene>
<dbReference type="CDD" id="cd04301">
    <property type="entry name" value="NAT_SF"/>
    <property type="match status" value="1"/>
</dbReference>
<keyword evidence="1 4" id="KW-0808">Transferase</keyword>
<dbReference type="NCBIfam" id="NF040504">
    <property type="entry name" value="resist_ArsN1b"/>
    <property type="match status" value="1"/>
</dbReference>
<reference evidence="4 5" key="1">
    <citation type="submission" date="2019-12" db="EMBL/GenBank/DDBJ databases">
        <title>Novel species isolated from a subtropical stream in China.</title>
        <authorList>
            <person name="Lu H."/>
        </authorList>
    </citation>
    <scope>NUCLEOTIDE SEQUENCE [LARGE SCALE GENOMIC DNA]</scope>
    <source>
        <strain evidence="4 5">FT50W</strain>
    </source>
</reference>
<dbReference type="GO" id="GO:0016747">
    <property type="term" value="F:acyltransferase activity, transferring groups other than amino-acyl groups"/>
    <property type="evidence" value="ECO:0007669"/>
    <property type="project" value="InterPro"/>
</dbReference>
<comment type="caution">
    <text evidence="4">The sequence shown here is derived from an EMBL/GenBank/DDBJ whole genome shotgun (WGS) entry which is preliminary data.</text>
</comment>
<evidence type="ECO:0000256" key="1">
    <source>
        <dbReference type="ARBA" id="ARBA00022679"/>
    </source>
</evidence>
<evidence type="ECO:0000259" key="3">
    <source>
        <dbReference type="PROSITE" id="PS51186"/>
    </source>
</evidence>
<accession>A0A6L8MGS3</accession>
<dbReference type="InterPro" id="IPR016181">
    <property type="entry name" value="Acyl_CoA_acyltransferase"/>
</dbReference>
<dbReference type="EMBL" id="WWCP01000002">
    <property type="protein sequence ID" value="MYM81032.1"/>
    <property type="molecule type" value="Genomic_DNA"/>
</dbReference>
<dbReference type="PANTHER" id="PTHR43072:SF23">
    <property type="entry name" value="UPF0039 PROTEIN C11D3.02C"/>
    <property type="match status" value="1"/>
</dbReference>
<evidence type="ECO:0000313" key="5">
    <source>
        <dbReference type="Proteomes" id="UP000474565"/>
    </source>
</evidence>
<proteinExistence type="predicted"/>